<evidence type="ECO:0000313" key="2">
    <source>
        <dbReference type="EMBL" id="KAG8471870.1"/>
    </source>
</evidence>
<proteinExistence type="predicted"/>
<accession>A0A8J5Y2D5</accession>
<dbReference type="EMBL" id="JAHUZN010000013">
    <property type="protein sequence ID" value="KAG8471870.1"/>
    <property type="molecule type" value="Genomic_DNA"/>
</dbReference>
<organism evidence="2 3">
    <name type="scientific">Gossypium anomalum</name>
    <dbReference type="NCBI Taxonomy" id="47600"/>
    <lineage>
        <taxon>Eukaryota</taxon>
        <taxon>Viridiplantae</taxon>
        <taxon>Streptophyta</taxon>
        <taxon>Embryophyta</taxon>
        <taxon>Tracheophyta</taxon>
        <taxon>Spermatophyta</taxon>
        <taxon>Magnoliopsida</taxon>
        <taxon>eudicotyledons</taxon>
        <taxon>Gunneridae</taxon>
        <taxon>Pentapetalae</taxon>
        <taxon>rosids</taxon>
        <taxon>malvids</taxon>
        <taxon>Malvales</taxon>
        <taxon>Malvaceae</taxon>
        <taxon>Malvoideae</taxon>
        <taxon>Gossypium</taxon>
    </lineage>
</organism>
<evidence type="ECO:0000313" key="3">
    <source>
        <dbReference type="Proteomes" id="UP000701853"/>
    </source>
</evidence>
<dbReference type="Proteomes" id="UP000701853">
    <property type="component" value="Chromosome 13"/>
</dbReference>
<sequence length="58" mass="6487">MACTSPKVVLNWSIILMLTGRLLLKTDDPPQVTTFTLAPIQLNGVPRNRLLFLDPPQK</sequence>
<protein>
    <submittedName>
        <fullName evidence="2">Uncharacterized protein</fullName>
    </submittedName>
</protein>
<feature type="signal peptide" evidence="1">
    <location>
        <begin position="1"/>
        <end position="24"/>
    </location>
</feature>
<reference evidence="2 3" key="1">
    <citation type="journal article" date="2021" name="bioRxiv">
        <title>The Gossypium anomalum genome as a resource for cotton improvement and evolutionary analysis of hybrid incompatibility.</title>
        <authorList>
            <person name="Grover C.E."/>
            <person name="Yuan D."/>
            <person name="Arick M.A."/>
            <person name="Miller E.R."/>
            <person name="Hu G."/>
            <person name="Peterson D.G."/>
            <person name="Wendel J.F."/>
            <person name="Udall J.A."/>
        </authorList>
    </citation>
    <scope>NUCLEOTIDE SEQUENCE [LARGE SCALE GENOMIC DNA]</scope>
    <source>
        <strain evidence="2">JFW-Udall</strain>
        <tissue evidence="2">Leaf</tissue>
    </source>
</reference>
<dbReference type="AlphaFoldDB" id="A0A8J5Y2D5"/>
<keyword evidence="1" id="KW-0732">Signal</keyword>
<feature type="chain" id="PRO_5035201232" evidence="1">
    <location>
        <begin position="25"/>
        <end position="58"/>
    </location>
</feature>
<name>A0A8J5Y2D5_9ROSI</name>
<comment type="caution">
    <text evidence="2">The sequence shown here is derived from an EMBL/GenBank/DDBJ whole genome shotgun (WGS) entry which is preliminary data.</text>
</comment>
<keyword evidence="3" id="KW-1185">Reference proteome</keyword>
<gene>
    <name evidence="2" type="ORF">CXB51_037006</name>
</gene>
<evidence type="ECO:0000256" key="1">
    <source>
        <dbReference type="SAM" id="SignalP"/>
    </source>
</evidence>